<protein>
    <submittedName>
        <fullName evidence="2">Uncharacterized protein</fullName>
    </submittedName>
</protein>
<reference evidence="2" key="1">
    <citation type="submission" date="2012-05" db="EMBL/GenBank/DDBJ databases">
        <authorList>
            <person name="Krishnakumar V."/>
            <person name="Cheung F."/>
            <person name="Xiao Y."/>
            <person name="Chan A."/>
            <person name="Moskal W.A."/>
            <person name="Town C.D."/>
        </authorList>
    </citation>
    <scope>NUCLEOTIDE SEQUENCE</scope>
</reference>
<evidence type="ECO:0000256" key="1">
    <source>
        <dbReference type="SAM" id="MobiDB-lite"/>
    </source>
</evidence>
<accession>I3SKV5</accession>
<organism evidence="2">
    <name type="scientific">Lotus japonicus</name>
    <name type="common">Lotus corniculatus var. japonicus</name>
    <dbReference type="NCBI Taxonomy" id="34305"/>
    <lineage>
        <taxon>Eukaryota</taxon>
        <taxon>Viridiplantae</taxon>
        <taxon>Streptophyta</taxon>
        <taxon>Embryophyta</taxon>
        <taxon>Tracheophyta</taxon>
        <taxon>Spermatophyta</taxon>
        <taxon>Magnoliopsida</taxon>
        <taxon>eudicotyledons</taxon>
        <taxon>Gunneridae</taxon>
        <taxon>Pentapetalae</taxon>
        <taxon>rosids</taxon>
        <taxon>fabids</taxon>
        <taxon>Fabales</taxon>
        <taxon>Fabaceae</taxon>
        <taxon>Papilionoideae</taxon>
        <taxon>50 kb inversion clade</taxon>
        <taxon>NPAAA clade</taxon>
        <taxon>Hologalegina</taxon>
        <taxon>robinioid clade</taxon>
        <taxon>Loteae</taxon>
        <taxon>Lotus</taxon>
    </lineage>
</organism>
<sequence length="67" mass="7748">MNHSSSTGREQEALIQFVLAESMPVSQTTHLEYQPHQEEQQQQSYQKSCSSLQHQPARAFAQRKTCR</sequence>
<name>I3SKV5_LOTJA</name>
<feature type="compositionally biased region" description="Low complexity" evidence="1">
    <location>
        <begin position="40"/>
        <end position="53"/>
    </location>
</feature>
<evidence type="ECO:0000313" key="2">
    <source>
        <dbReference type="EMBL" id="AFK40897.1"/>
    </source>
</evidence>
<feature type="region of interest" description="Disordered" evidence="1">
    <location>
        <begin position="28"/>
        <end position="67"/>
    </location>
</feature>
<dbReference type="EMBL" id="BT141103">
    <property type="protein sequence ID" value="AFK40897.1"/>
    <property type="molecule type" value="mRNA"/>
</dbReference>
<dbReference type="AlphaFoldDB" id="I3SKV5"/>
<proteinExistence type="evidence at transcript level"/>